<dbReference type="InterPro" id="IPR014717">
    <property type="entry name" value="Transl_elong_EF1B/ribsomal_bS6"/>
</dbReference>
<dbReference type="Gene3D" id="3.30.70.60">
    <property type="match status" value="1"/>
</dbReference>
<protein>
    <submittedName>
        <fullName evidence="2">Uncharacterized protein</fullName>
    </submittedName>
</protein>
<evidence type="ECO:0000313" key="2">
    <source>
        <dbReference type="EMBL" id="OGN19347.1"/>
    </source>
</evidence>
<proteinExistence type="predicted"/>
<evidence type="ECO:0000313" key="3">
    <source>
        <dbReference type="Proteomes" id="UP000177478"/>
    </source>
</evidence>
<keyword evidence="1" id="KW-0472">Membrane</keyword>
<dbReference type="Pfam" id="PF04350">
    <property type="entry name" value="PilO"/>
    <property type="match status" value="1"/>
</dbReference>
<accession>A0A1F8G1X0</accession>
<dbReference type="AlphaFoldDB" id="A0A1F8G1X0"/>
<dbReference type="Proteomes" id="UP000177478">
    <property type="component" value="Unassembled WGS sequence"/>
</dbReference>
<sequence>MNFRKLISAGVISLAVVIAFVLLWPTFNHTSLLRTAIQERQVILQKRASLVSKVKQWQAQQKKDQSKIDKLSTLLPSQNANEEILVSLEQIAKQAGVVMQKVEISNGDINNATSYENLLVTVVSSGQYVNFREWLALLEKNLRIFDVQEYVIGKDIAGNNLNFTIKFNSYYLNK</sequence>
<evidence type="ECO:0000256" key="1">
    <source>
        <dbReference type="SAM" id="Phobius"/>
    </source>
</evidence>
<dbReference type="GO" id="GO:0043107">
    <property type="term" value="P:type IV pilus-dependent motility"/>
    <property type="evidence" value="ECO:0007669"/>
    <property type="project" value="InterPro"/>
</dbReference>
<keyword evidence="1" id="KW-0812">Transmembrane</keyword>
<keyword evidence="1" id="KW-1133">Transmembrane helix</keyword>
<dbReference type="STRING" id="1802689.A3F25_01380"/>
<dbReference type="InterPro" id="IPR007445">
    <property type="entry name" value="PilO"/>
</dbReference>
<name>A0A1F8G1X0_9BACT</name>
<feature type="transmembrane region" description="Helical" evidence="1">
    <location>
        <begin position="6"/>
        <end position="24"/>
    </location>
</feature>
<organism evidence="2 3">
    <name type="scientific">Candidatus Yanofskybacteria bacterium RIFCSPHIGHO2_12_FULL_45_19b</name>
    <dbReference type="NCBI Taxonomy" id="1802689"/>
    <lineage>
        <taxon>Bacteria</taxon>
        <taxon>Candidatus Yanofskyibacteriota</taxon>
    </lineage>
</organism>
<gene>
    <name evidence="2" type="ORF">A3F25_01380</name>
</gene>
<dbReference type="GO" id="GO:0043683">
    <property type="term" value="P:type IV pilus assembly"/>
    <property type="evidence" value="ECO:0007669"/>
    <property type="project" value="InterPro"/>
</dbReference>
<reference evidence="2 3" key="1">
    <citation type="journal article" date="2016" name="Nat. Commun.">
        <title>Thousands of microbial genomes shed light on interconnected biogeochemical processes in an aquifer system.</title>
        <authorList>
            <person name="Anantharaman K."/>
            <person name="Brown C.T."/>
            <person name="Hug L.A."/>
            <person name="Sharon I."/>
            <person name="Castelle C.J."/>
            <person name="Probst A.J."/>
            <person name="Thomas B.C."/>
            <person name="Singh A."/>
            <person name="Wilkins M.J."/>
            <person name="Karaoz U."/>
            <person name="Brodie E.L."/>
            <person name="Williams K.H."/>
            <person name="Hubbard S.S."/>
            <person name="Banfield J.F."/>
        </authorList>
    </citation>
    <scope>NUCLEOTIDE SEQUENCE [LARGE SCALE GENOMIC DNA]</scope>
</reference>
<comment type="caution">
    <text evidence="2">The sequence shown here is derived from an EMBL/GenBank/DDBJ whole genome shotgun (WGS) entry which is preliminary data.</text>
</comment>
<dbReference type="EMBL" id="MGKD01000020">
    <property type="protein sequence ID" value="OGN19347.1"/>
    <property type="molecule type" value="Genomic_DNA"/>
</dbReference>